<dbReference type="InterPro" id="IPR012080">
    <property type="entry name" value="Asp_semialdehyde_DH"/>
</dbReference>
<evidence type="ECO:0000313" key="20">
    <source>
        <dbReference type="Proteomes" id="UP000092677"/>
    </source>
</evidence>
<evidence type="ECO:0000256" key="7">
    <source>
        <dbReference type="ARBA" id="ARBA00022605"/>
    </source>
</evidence>
<dbReference type="InterPro" id="IPR036291">
    <property type="entry name" value="NAD(P)-bd_dom_sf"/>
</dbReference>
<dbReference type="Gene3D" id="3.40.50.720">
    <property type="entry name" value="NAD(P)-binding Rossmann-like Domain"/>
    <property type="match status" value="1"/>
</dbReference>
<dbReference type="GO" id="GO:0050661">
    <property type="term" value="F:NADP binding"/>
    <property type="evidence" value="ECO:0007669"/>
    <property type="project" value="UniProtKB-UniRule"/>
</dbReference>
<sequence length="337" mass="37423">MSYKIAVVGATGNVGRVILNVLSDSKVFSNSNVVALASKKSVGKKLSYGDIILEAQDLESYDFYGTDIAIFSAGSSISQQYAKIATNKGCIVIDNTSFFRMEKDIPLVIPEINSEDIANYNKHNIIANPNCSTIQMLLVLKPLHDISKIKRVVVSTYQSVSGAGKSAMDELFLQTKGTFINQNITPKKFTKRIAFNCIPHIDTFMEDGSTKEEWKMSVETKKILDKNIEVTATCVRVPVFVSHSESLNVEFLSDISEEQAYEALENAPGVLVLDRREDAGYATPLDCVHENEVYVSRLRKDNTIKYGLNMWLVSDNLRKGAALNAVQIAELLVRDYI</sequence>
<dbReference type="EMBL" id="BDDL01000004">
    <property type="protein sequence ID" value="GAT76818.1"/>
    <property type="molecule type" value="Genomic_DNA"/>
</dbReference>
<comment type="pathway">
    <text evidence="3 15">Amino-acid biosynthesis; L-threonine biosynthesis; L-threonine from L-aspartate: step 2/5.</text>
</comment>
<evidence type="ECO:0000256" key="9">
    <source>
        <dbReference type="ARBA" id="ARBA00022857"/>
    </source>
</evidence>
<evidence type="ECO:0000256" key="12">
    <source>
        <dbReference type="ARBA" id="ARBA00023154"/>
    </source>
</evidence>
<feature type="binding site" evidence="15">
    <location>
        <position position="100"/>
    </location>
    <ligand>
        <name>phosphate</name>
        <dbReference type="ChEBI" id="CHEBI:43474"/>
    </ligand>
</feature>
<dbReference type="AlphaFoldDB" id="A0A170TPE2"/>
<feature type="binding site" evidence="15">
    <location>
        <begin position="40"/>
        <end position="41"/>
    </location>
    <ligand>
        <name>NADP(+)</name>
        <dbReference type="ChEBI" id="CHEBI:58349"/>
    </ligand>
</feature>
<comment type="caution">
    <text evidence="15">Lacks conserved residue(s) required for the propagation of feature annotation.</text>
</comment>
<dbReference type="GO" id="GO:0009089">
    <property type="term" value="P:lysine biosynthetic process via diaminopimelate"/>
    <property type="evidence" value="ECO:0007669"/>
    <property type="project" value="UniProtKB-UniRule"/>
</dbReference>
<dbReference type="Pfam" id="PF02774">
    <property type="entry name" value="Semialdhyde_dhC"/>
    <property type="match status" value="1"/>
</dbReference>
<dbReference type="Gene3D" id="3.30.360.10">
    <property type="entry name" value="Dihydrodipicolinate Reductase, domain 2"/>
    <property type="match status" value="1"/>
</dbReference>
<dbReference type="UniPathway" id="UPA00034">
    <property type="reaction ID" value="UER00016"/>
</dbReference>
<evidence type="ECO:0000256" key="5">
    <source>
        <dbReference type="ARBA" id="ARBA00011738"/>
    </source>
</evidence>
<gene>
    <name evidence="15 18" type="primary">asd</name>
    <name evidence="18" type="ORF">EHRUM2_00100</name>
    <name evidence="19" type="ORF">EHRUM3_00120</name>
</gene>
<evidence type="ECO:0000256" key="10">
    <source>
        <dbReference type="ARBA" id="ARBA00022915"/>
    </source>
</evidence>
<dbReference type="CDD" id="cd02316">
    <property type="entry name" value="VcASADH2_like_N"/>
    <property type="match status" value="1"/>
</dbReference>
<evidence type="ECO:0000256" key="6">
    <source>
        <dbReference type="ARBA" id="ARBA00013120"/>
    </source>
</evidence>
<dbReference type="PANTHER" id="PTHR46278:SF2">
    <property type="entry name" value="ASPARTATE-SEMIALDEHYDE DEHYDROGENASE"/>
    <property type="match status" value="1"/>
</dbReference>
<keyword evidence="13 15" id="KW-0486">Methionine biosynthesis</keyword>
<dbReference type="RefSeq" id="WP_065432253.1">
    <property type="nucleotide sequence ID" value="NZ_BDDL01000004.1"/>
</dbReference>
<evidence type="ECO:0000256" key="4">
    <source>
        <dbReference type="ARBA" id="ARBA00010584"/>
    </source>
</evidence>
<dbReference type="GO" id="GO:0004073">
    <property type="term" value="F:aspartate-semialdehyde dehydrogenase activity"/>
    <property type="evidence" value="ECO:0007669"/>
    <property type="project" value="UniProtKB-UniRule"/>
</dbReference>
<comment type="function">
    <text evidence="15">Catalyzes the NADPH-dependent formation of L-aspartate-semialdehyde (L-ASA) by the reductive dephosphorylation of L-aspartyl-4-phosphate.</text>
</comment>
<proteinExistence type="inferred from homology"/>
<evidence type="ECO:0000259" key="17">
    <source>
        <dbReference type="SMART" id="SM00859"/>
    </source>
</evidence>
<dbReference type="PIRSF" id="PIRSF000148">
    <property type="entry name" value="ASA_dh"/>
    <property type="match status" value="1"/>
</dbReference>
<comment type="pathway">
    <text evidence="1 15">Amino-acid biosynthesis; L-methionine biosynthesis via de novo pathway; L-homoserine from L-aspartate: step 2/3.</text>
</comment>
<organism evidence="18 20">
    <name type="scientific">Ehrlichia ruminantium</name>
    <name type="common">heartwater rickettsia</name>
    <name type="synonym">Cowdria ruminantium</name>
    <dbReference type="NCBI Taxonomy" id="779"/>
    <lineage>
        <taxon>Bacteria</taxon>
        <taxon>Pseudomonadati</taxon>
        <taxon>Pseudomonadota</taxon>
        <taxon>Alphaproteobacteria</taxon>
        <taxon>Rickettsiales</taxon>
        <taxon>Anaplasmataceae</taxon>
        <taxon>Ehrlichia</taxon>
    </lineage>
</organism>
<accession>A0A170TPE2</accession>
<dbReference type="UniPathway" id="UPA00051">
    <property type="reaction ID" value="UER00464"/>
</dbReference>
<evidence type="ECO:0000313" key="18">
    <source>
        <dbReference type="EMBL" id="GAT76818.1"/>
    </source>
</evidence>
<evidence type="ECO:0000256" key="14">
    <source>
        <dbReference type="ARBA" id="ARBA00047891"/>
    </source>
</evidence>
<evidence type="ECO:0000256" key="15">
    <source>
        <dbReference type="HAMAP-Rule" id="MF_02121"/>
    </source>
</evidence>
<keyword evidence="10 15" id="KW-0220">Diaminopimelate biosynthesis</keyword>
<keyword evidence="11 15" id="KW-0560">Oxidoreductase</keyword>
<dbReference type="EMBL" id="BDDM01000004">
    <property type="protein sequence ID" value="GAT77816.1"/>
    <property type="molecule type" value="Genomic_DNA"/>
</dbReference>
<feature type="binding site" evidence="15">
    <location>
        <begin position="11"/>
        <end position="14"/>
    </location>
    <ligand>
        <name>NADP(+)</name>
        <dbReference type="ChEBI" id="CHEBI:58349"/>
    </ligand>
</feature>
<name>A0A170TPE2_EHRRU</name>
<evidence type="ECO:0000256" key="1">
    <source>
        <dbReference type="ARBA" id="ARBA00005021"/>
    </source>
</evidence>
<dbReference type="InterPro" id="IPR005986">
    <property type="entry name" value="Asp_semialdehyde_DH_beta"/>
</dbReference>
<dbReference type="GO" id="GO:0071266">
    <property type="term" value="P:'de novo' L-methionine biosynthetic process"/>
    <property type="evidence" value="ECO:0007669"/>
    <property type="project" value="UniProtKB-UniRule"/>
</dbReference>
<dbReference type="InterPro" id="IPR012280">
    <property type="entry name" value="Semialdhyde_DH_dimer_dom"/>
</dbReference>
<keyword evidence="9 15" id="KW-0521">NADP</keyword>
<evidence type="ECO:0000313" key="21">
    <source>
        <dbReference type="Proteomes" id="UP000092731"/>
    </source>
</evidence>
<evidence type="ECO:0000256" key="3">
    <source>
        <dbReference type="ARBA" id="ARBA00005097"/>
    </source>
</evidence>
<dbReference type="Proteomes" id="UP000092677">
    <property type="component" value="Unassembled WGS sequence"/>
</dbReference>
<dbReference type="HAMAP" id="MF_02121">
    <property type="entry name" value="ASADH"/>
    <property type="match status" value="1"/>
</dbReference>
<evidence type="ECO:0000256" key="16">
    <source>
        <dbReference type="PIRSR" id="PIRSR000148-1"/>
    </source>
</evidence>
<evidence type="ECO:0000256" key="13">
    <source>
        <dbReference type="ARBA" id="ARBA00023167"/>
    </source>
</evidence>
<feature type="binding site" evidence="15">
    <location>
        <position position="236"/>
    </location>
    <ligand>
        <name>substrate</name>
    </ligand>
</feature>
<comment type="subunit">
    <text evidence="5 15">Homodimer.</text>
</comment>
<evidence type="ECO:0000313" key="19">
    <source>
        <dbReference type="EMBL" id="GAT77816.1"/>
    </source>
</evidence>
<comment type="pathway">
    <text evidence="2 15">Amino-acid biosynthesis; L-lysine biosynthesis via DAP pathway; (S)-tetrahydrodipicolinate from L-aspartate: step 2/4.</text>
</comment>
<feature type="active site" description="Proton acceptor" evidence="15 16">
    <location>
        <position position="243"/>
    </location>
</feature>
<dbReference type="GO" id="GO:0051287">
    <property type="term" value="F:NAD binding"/>
    <property type="evidence" value="ECO:0007669"/>
    <property type="project" value="InterPro"/>
</dbReference>
<dbReference type="Proteomes" id="UP000092731">
    <property type="component" value="Unassembled WGS sequence"/>
</dbReference>
<dbReference type="Pfam" id="PF01118">
    <property type="entry name" value="Semialdhyde_dh"/>
    <property type="match status" value="1"/>
</dbReference>
<feature type="binding site" evidence="15">
    <location>
        <position position="316"/>
    </location>
    <ligand>
        <name>NADP(+)</name>
        <dbReference type="ChEBI" id="CHEBI:58349"/>
    </ligand>
</feature>
<feature type="binding site" evidence="15">
    <location>
        <position position="158"/>
    </location>
    <ligand>
        <name>substrate</name>
    </ligand>
</feature>
<dbReference type="PANTHER" id="PTHR46278">
    <property type="entry name" value="DEHYDROGENASE, PUTATIVE-RELATED"/>
    <property type="match status" value="1"/>
</dbReference>
<dbReference type="GO" id="GO:0009097">
    <property type="term" value="P:isoleucine biosynthetic process"/>
    <property type="evidence" value="ECO:0007669"/>
    <property type="project" value="UniProtKB-UniRule"/>
</dbReference>
<reference evidence="20 21" key="2">
    <citation type="submission" date="2016-05" db="EMBL/GenBank/DDBJ databases">
        <title>Draft genome sequences of four strains of Ehrlichia ruminantium, a tick-borne pathogen of ruminants, isolated from Zimbabwe, The Gambia and Ghana.</title>
        <authorList>
            <person name="Nakao R."/>
            <person name="Jongejan F."/>
            <person name="Sugimoto C."/>
        </authorList>
    </citation>
    <scope>NUCLEOTIDE SEQUENCE [LARGE SCALE GENOMIC DNA]</scope>
    <source>
        <strain evidence="20">Kerr Seringe</strain>
        <strain evidence="21">Pokoase 417</strain>
    </source>
</reference>
<dbReference type="GO" id="GO:0019877">
    <property type="term" value="P:diaminopimelate biosynthetic process"/>
    <property type="evidence" value="ECO:0007669"/>
    <property type="project" value="UniProtKB-UniRule"/>
</dbReference>
<evidence type="ECO:0000256" key="2">
    <source>
        <dbReference type="ARBA" id="ARBA00005076"/>
    </source>
</evidence>
<dbReference type="SMART" id="SM00859">
    <property type="entry name" value="Semialdhyde_dh"/>
    <property type="match status" value="1"/>
</dbReference>
<dbReference type="NCBIfam" id="NF011456">
    <property type="entry name" value="PRK14874.1"/>
    <property type="match status" value="1"/>
</dbReference>
<dbReference type="SUPFAM" id="SSF51735">
    <property type="entry name" value="NAD(P)-binding Rossmann-fold domains"/>
    <property type="match status" value="1"/>
</dbReference>
<dbReference type="GO" id="GO:0009088">
    <property type="term" value="P:threonine biosynthetic process"/>
    <property type="evidence" value="ECO:0007669"/>
    <property type="project" value="UniProtKB-UniRule"/>
</dbReference>
<keyword evidence="12 15" id="KW-0457">Lysine biosynthesis</keyword>
<reference evidence="18" key="1">
    <citation type="journal article" date="2016" name="Genome Announc.">
        <title>Draft Genome Sequences of Three Strains of Ehrlichia ruminantium, a Tick-Borne Pathogen of Ruminants, Isolated from Zimbabwe, The Gambia, and Ghana.</title>
        <authorList>
            <person name="Nakao R."/>
            <person name="Jongejan F."/>
            <person name="Sugimoto C."/>
        </authorList>
    </citation>
    <scope>NUCLEOTIDE SEQUENCE</scope>
    <source>
        <strain evidence="18">Kerr Seringe</strain>
        <strain evidence="19">Pokoase 417</strain>
    </source>
</reference>
<dbReference type="SUPFAM" id="SSF55347">
    <property type="entry name" value="Glyceraldehyde-3-phosphate dehydrogenase-like, C-terminal domain"/>
    <property type="match status" value="1"/>
</dbReference>
<comment type="caution">
    <text evidence="18">The sequence shown here is derived from an EMBL/GenBank/DDBJ whole genome shotgun (WGS) entry which is preliminary data.</text>
</comment>
<feature type="domain" description="Semialdehyde dehydrogenase NAD-binding" evidence="17">
    <location>
        <begin position="4"/>
        <end position="120"/>
    </location>
</feature>
<dbReference type="EC" id="1.2.1.11" evidence="6 15"/>
<feature type="binding site" evidence="15">
    <location>
        <begin position="161"/>
        <end position="162"/>
    </location>
    <ligand>
        <name>NADP(+)</name>
        <dbReference type="ChEBI" id="CHEBI:58349"/>
    </ligand>
</feature>
<protein>
    <recommendedName>
        <fullName evidence="6 15">Aspartate-semialdehyde dehydrogenase</fullName>
        <shortName evidence="15">ASA dehydrogenase</shortName>
        <shortName evidence="15">ASADH</shortName>
        <ecNumber evidence="6 15">1.2.1.11</ecNumber>
    </recommendedName>
    <alternativeName>
        <fullName evidence="15">Aspartate-beta-semialdehyde dehydrogenase</fullName>
    </alternativeName>
</protein>
<dbReference type="GO" id="GO:0046983">
    <property type="term" value="F:protein dimerization activity"/>
    <property type="evidence" value="ECO:0007669"/>
    <property type="project" value="InterPro"/>
</dbReference>
<dbReference type="InterPro" id="IPR000534">
    <property type="entry name" value="Semialdehyde_DH_NAD-bd"/>
</dbReference>
<keyword evidence="8 15" id="KW-0791">Threonine biosynthesis</keyword>
<evidence type="ECO:0000256" key="11">
    <source>
        <dbReference type="ARBA" id="ARBA00023002"/>
    </source>
</evidence>
<dbReference type="UniPathway" id="UPA00050">
    <property type="reaction ID" value="UER00463"/>
</dbReference>
<dbReference type="CDD" id="cd18131">
    <property type="entry name" value="ASADH_C_bac_euk_like"/>
    <property type="match status" value="1"/>
</dbReference>
<evidence type="ECO:0000256" key="8">
    <source>
        <dbReference type="ARBA" id="ARBA00022697"/>
    </source>
</evidence>
<comment type="similarity">
    <text evidence="4 15">Belongs to the aspartate-semialdehyde dehydrogenase family.</text>
</comment>
<comment type="catalytic activity">
    <reaction evidence="14 15">
        <text>L-aspartate 4-semialdehyde + phosphate + NADP(+) = 4-phospho-L-aspartate + NADPH + H(+)</text>
        <dbReference type="Rhea" id="RHEA:24284"/>
        <dbReference type="ChEBI" id="CHEBI:15378"/>
        <dbReference type="ChEBI" id="CHEBI:43474"/>
        <dbReference type="ChEBI" id="CHEBI:57535"/>
        <dbReference type="ChEBI" id="CHEBI:57783"/>
        <dbReference type="ChEBI" id="CHEBI:58349"/>
        <dbReference type="ChEBI" id="CHEBI:537519"/>
        <dbReference type="EC" id="1.2.1.11"/>
    </reaction>
</comment>
<dbReference type="NCBIfam" id="TIGR01296">
    <property type="entry name" value="asd_B"/>
    <property type="match status" value="1"/>
</dbReference>
<dbReference type="STRING" id="779.GCA_002019755_00006"/>
<feature type="active site" description="Acyl-thioester intermediate" evidence="15 16">
    <location>
        <position position="131"/>
    </location>
</feature>
<keyword evidence="7 15" id="KW-0028">Amino-acid biosynthesis</keyword>